<dbReference type="InterPro" id="IPR001173">
    <property type="entry name" value="Glyco_trans_2-like"/>
</dbReference>
<dbReference type="SUPFAM" id="SSF53448">
    <property type="entry name" value="Nucleotide-diphospho-sugar transferases"/>
    <property type="match status" value="1"/>
</dbReference>
<gene>
    <name evidence="2" type="ORF">IRJ18_06560</name>
</gene>
<dbReference type="Proteomes" id="UP000632774">
    <property type="component" value="Unassembled WGS sequence"/>
</dbReference>
<dbReference type="Gene3D" id="3.90.550.10">
    <property type="entry name" value="Spore Coat Polysaccharide Biosynthesis Protein SpsA, Chain A"/>
    <property type="match status" value="1"/>
</dbReference>
<name>A0ABR9XF48_9SPHI</name>
<reference evidence="2 3" key="1">
    <citation type="submission" date="2020-10" db="EMBL/GenBank/DDBJ databases">
        <title>Mucilaginibacter mali sp. nov., isolated from rhizosphere soil of apple orchard.</title>
        <authorList>
            <person name="Lee J.-S."/>
            <person name="Kim H.S."/>
            <person name="Kim J.-S."/>
        </authorList>
    </citation>
    <scope>NUCLEOTIDE SEQUENCE [LARGE SCALE GENOMIC DNA]</scope>
    <source>
        <strain evidence="2 3">KCTC 23157</strain>
    </source>
</reference>
<evidence type="ECO:0000313" key="3">
    <source>
        <dbReference type="Proteomes" id="UP000632774"/>
    </source>
</evidence>
<dbReference type="RefSeq" id="WP_194105392.1">
    <property type="nucleotide sequence ID" value="NZ_JADFFM010000001.1"/>
</dbReference>
<keyword evidence="3" id="KW-1185">Reference proteome</keyword>
<dbReference type="InterPro" id="IPR029044">
    <property type="entry name" value="Nucleotide-diphossugar_trans"/>
</dbReference>
<dbReference type="EMBL" id="JADFFM010000001">
    <property type="protein sequence ID" value="MBE9666017.1"/>
    <property type="molecule type" value="Genomic_DNA"/>
</dbReference>
<feature type="domain" description="Glycosyltransferase 2-like" evidence="1">
    <location>
        <begin position="4"/>
        <end position="128"/>
    </location>
</feature>
<dbReference type="PANTHER" id="PTHR22916">
    <property type="entry name" value="GLYCOSYLTRANSFERASE"/>
    <property type="match status" value="1"/>
</dbReference>
<comment type="caution">
    <text evidence="2">The sequence shown here is derived from an EMBL/GenBank/DDBJ whole genome shotgun (WGS) entry which is preliminary data.</text>
</comment>
<dbReference type="Pfam" id="PF00535">
    <property type="entry name" value="Glycos_transf_2"/>
    <property type="match status" value="1"/>
</dbReference>
<organism evidence="2 3">
    <name type="scientific">Mucilaginibacter boryungensis</name>
    <dbReference type="NCBI Taxonomy" id="768480"/>
    <lineage>
        <taxon>Bacteria</taxon>
        <taxon>Pseudomonadati</taxon>
        <taxon>Bacteroidota</taxon>
        <taxon>Sphingobacteriia</taxon>
        <taxon>Sphingobacteriales</taxon>
        <taxon>Sphingobacteriaceae</taxon>
        <taxon>Mucilaginibacter</taxon>
    </lineage>
</organism>
<sequence length="248" mass="28304">MKISLITVTFNAADTIELCINSVISQQYPNLEYIIIDAQSADDTLIIANKYKKHIHYIISEPDNGIYDAMNKGIKQATGDIIGLLNADDHFAGNDILKTINNMFETTGADAVYGDVDYIDKREKVIRKWQAGVYKHGAFNKGWMPPHPSFYVKKELFNKFGLYNPQYGSATDYELMLRFIHVHKIKVEYLNKVVVKMLIGGVSNKSIKNRISAWKNDFKAMRTNGLSFPYIAIVLKPLRKITQYINIK</sequence>
<evidence type="ECO:0000259" key="1">
    <source>
        <dbReference type="Pfam" id="PF00535"/>
    </source>
</evidence>
<protein>
    <submittedName>
        <fullName evidence="2">Glycosyltransferase</fullName>
    </submittedName>
</protein>
<dbReference type="PANTHER" id="PTHR22916:SF3">
    <property type="entry name" value="UDP-GLCNAC:BETAGAL BETA-1,3-N-ACETYLGLUCOSAMINYLTRANSFERASE-LIKE PROTEIN 1"/>
    <property type="match status" value="1"/>
</dbReference>
<accession>A0ABR9XF48</accession>
<evidence type="ECO:0000313" key="2">
    <source>
        <dbReference type="EMBL" id="MBE9666017.1"/>
    </source>
</evidence>
<dbReference type="CDD" id="cd06433">
    <property type="entry name" value="GT_2_WfgS_like"/>
    <property type="match status" value="1"/>
</dbReference>
<proteinExistence type="predicted"/>